<reference evidence="2 3" key="1">
    <citation type="submission" date="2024-05" db="EMBL/GenBank/DDBJ databases">
        <title>Genetic variation in Jamaican populations of the coffee berry borer (Hypothenemus hampei).</title>
        <authorList>
            <person name="Errbii M."/>
            <person name="Myrie A."/>
        </authorList>
    </citation>
    <scope>NUCLEOTIDE SEQUENCE [LARGE SCALE GENOMIC DNA]</scope>
    <source>
        <strain evidence="2">JA-Hopewell-2020-01-JO</strain>
        <tissue evidence="2">Whole body</tissue>
    </source>
</reference>
<dbReference type="EMBL" id="JBDJPC010000010">
    <property type="protein sequence ID" value="KAL1490330.1"/>
    <property type="molecule type" value="Genomic_DNA"/>
</dbReference>
<feature type="region of interest" description="Disordered" evidence="1">
    <location>
        <begin position="82"/>
        <end position="101"/>
    </location>
</feature>
<sequence>MSSDHQCKHRTQPVQELKIKRIFSNQIIDGTVISEMKSVRVFKTKVLSQTGWRSPCLRSSDRHGTIFGNYLEKGKTITGQYSSSINNKVEHGSGGKQTEWP</sequence>
<proteinExistence type="predicted"/>
<keyword evidence="3" id="KW-1185">Reference proteome</keyword>
<evidence type="ECO:0000313" key="2">
    <source>
        <dbReference type="EMBL" id="KAL1490330.1"/>
    </source>
</evidence>
<gene>
    <name evidence="2" type="ORF">ABEB36_013044</name>
</gene>
<organism evidence="2 3">
    <name type="scientific">Hypothenemus hampei</name>
    <name type="common">Coffee berry borer</name>
    <dbReference type="NCBI Taxonomy" id="57062"/>
    <lineage>
        <taxon>Eukaryota</taxon>
        <taxon>Metazoa</taxon>
        <taxon>Ecdysozoa</taxon>
        <taxon>Arthropoda</taxon>
        <taxon>Hexapoda</taxon>
        <taxon>Insecta</taxon>
        <taxon>Pterygota</taxon>
        <taxon>Neoptera</taxon>
        <taxon>Endopterygota</taxon>
        <taxon>Coleoptera</taxon>
        <taxon>Polyphaga</taxon>
        <taxon>Cucujiformia</taxon>
        <taxon>Curculionidae</taxon>
        <taxon>Scolytinae</taxon>
        <taxon>Hypothenemus</taxon>
    </lineage>
</organism>
<dbReference type="AlphaFoldDB" id="A0ABD1E7G7"/>
<accession>A0ABD1E7G7</accession>
<evidence type="ECO:0000256" key="1">
    <source>
        <dbReference type="SAM" id="MobiDB-lite"/>
    </source>
</evidence>
<comment type="caution">
    <text evidence="2">The sequence shown here is derived from an EMBL/GenBank/DDBJ whole genome shotgun (WGS) entry which is preliminary data.</text>
</comment>
<protein>
    <submittedName>
        <fullName evidence="2">Uncharacterized protein</fullName>
    </submittedName>
</protein>
<evidence type="ECO:0000313" key="3">
    <source>
        <dbReference type="Proteomes" id="UP001566132"/>
    </source>
</evidence>
<name>A0ABD1E7G7_HYPHA</name>
<dbReference type="Proteomes" id="UP001566132">
    <property type="component" value="Unassembled WGS sequence"/>
</dbReference>